<evidence type="ECO:0000313" key="3">
    <source>
        <dbReference type="Proteomes" id="UP000253551"/>
    </source>
</evidence>
<organism evidence="2 3">
    <name type="scientific">Rhizopus stolonifer</name>
    <name type="common">Rhizopus nigricans</name>
    <dbReference type="NCBI Taxonomy" id="4846"/>
    <lineage>
        <taxon>Eukaryota</taxon>
        <taxon>Fungi</taxon>
        <taxon>Fungi incertae sedis</taxon>
        <taxon>Mucoromycota</taxon>
        <taxon>Mucoromycotina</taxon>
        <taxon>Mucoromycetes</taxon>
        <taxon>Mucorales</taxon>
        <taxon>Mucorineae</taxon>
        <taxon>Rhizopodaceae</taxon>
        <taxon>Rhizopus</taxon>
    </lineage>
</organism>
<reference evidence="2 3" key="1">
    <citation type="journal article" date="2018" name="G3 (Bethesda)">
        <title>Phylogenetic and Phylogenomic Definition of Rhizopus Species.</title>
        <authorList>
            <person name="Gryganskyi A.P."/>
            <person name="Golan J."/>
            <person name="Dolatabadi S."/>
            <person name="Mondo S."/>
            <person name="Robb S."/>
            <person name="Idnurm A."/>
            <person name="Muszewska A."/>
            <person name="Steczkiewicz K."/>
            <person name="Masonjones S."/>
            <person name="Liao H.L."/>
            <person name="Gajdeczka M.T."/>
            <person name="Anike F."/>
            <person name="Vuek A."/>
            <person name="Anishchenko I.M."/>
            <person name="Voigt K."/>
            <person name="de Hoog G.S."/>
            <person name="Smith M.E."/>
            <person name="Heitman J."/>
            <person name="Vilgalys R."/>
            <person name="Stajich J.E."/>
        </authorList>
    </citation>
    <scope>NUCLEOTIDE SEQUENCE [LARGE SCALE GENOMIC DNA]</scope>
    <source>
        <strain evidence="2 3">LSU 92-RS-03</strain>
    </source>
</reference>
<dbReference type="OrthoDB" id="2251104at2759"/>
<name>A0A367KQ00_RHIST</name>
<feature type="compositionally biased region" description="Basic and acidic residues" evidence="1">
    <location>
        <begin position="1"/>
        <end position="10"/>
    </location>
</feature>
<comment type="caution">
    <text evidence="2">The sequence shown here is derived from an EMBL/GenBank/DDBJ whole genome shotgun (WGS) entry which is preliminary data.</text>
</comment>
<proteinExistence type="predicted"/>
<evidence type="ECO:0000256" key="1">
    <source>
        <dbReference type="SAM" id="MobiDB-lite"/>
    </source>
</evidence>
<feature type="compositionally biased region" description="Basic and acidic residues" evidence="1">
    <location>
        <begin position="50"/>
        <end position="59"/>
    </location>
</feature>
<feature type="compositionally biased region" description="Polar residues" evidence="1">
    <location>
        <begin position="16"/>
        <end position="26"/>
    </location>
</feature>
<protein>
    <submittedName>
        <fullName evidence="2">Uncharacterized protein</fullName>
    </submittedName>
</protein>
<dbReference type="EMBL" id="PJQM01000735">
    <property type="protein sequence ID" value="RCI04268.1"/>
    <property type="molecule type" value="Genomic_DNA"/>
</dbReference>
<accession>A0A367KQ00</accession>
<dbReference type="Proteomes" id="UP000253551">
    <property type="component" value="Unassembled WGS sequence"/>
</dbReference>
<evidence type="ECO:0000313" key="2">
    <source>
        <dbReference type="EMBL" id="RCI04268.1"/>
    </source>
</evidence>
<sequence>MSDDPNHPTKEPFTSAGKSTTGGNSILFSTIATPFAAVGGFVDQVTRKVTDIISPKDPEPTPTATPTTKE</sequence>
<dbReference type="AlphaFoldDB" id="A0A367KQ00"/>
<feature type="region of interest" description="Disordered" evidence="1">
    <location>
        <begin position="50"/>
        <end position="70"/>
    </location>
</feature>
<feature type="region of interest" description="Disordered" evidence="1">
    <location>
        <begin position="1"/>
        <end position="26"/>
    </location>
</feature>
<keyword evidence="3" id="KW-1185">Reference proteome</keyword>
<gene>
    <name evidence="2" type="ORF">CU098_011846</name>
</gene>